<protein>
    <submittedName>
        <fullName evidence="1">Uncharacterized protein</fullName>
    </submittedName>
</protein>
<organism evidence="1 2">
    <name type="scientific">Nocardioides agri</name>
    <dbReference type="NCBI Taxonomy" id="2682843"/>
    <lineage>
        <taxon>Bacteria</taxon>
        <taxon>Bacillati</taxon>
        <taxon>Actinomycetota</taxon>
        <taxon>Actinomycetes</taxon>
        <taxon>Propionibacteriales</taxon>
        <taxon>Nocardioidaceae</taxon>
        <taxon>Nocardioides</taxon>
    </lineage>
</organism>
<dbReference type="RefSeq" id="WP_157340562.1">
    <property type="nucleotide sequence ID" value="NZ_WSEK01000004.1"/>
</dbReference>
<comment type="caution">
    <text evidence="1">The sequence shown here is derived from an EMBL/GenBank/DDBJ whole genome shotgun (WGS) entry which is preliminary data.</text>
</comment>
<dbReference type="Proteomes" id="UP000473525">
    <property type="component" value="Unassembled WGS sequence"/>
</dbReference>
<evidence type="ECO:0000313" key="1">
    <source>
        <dbReference type="EMBL" id="MVQ48393.1"/>
    </source>
</evidence>
<evidence type="ECO:0000313" key="2">
    <source>
        <dbReference type="Proteomes" id="UP000473525"/>
    </source>
</evidence>
<proteinExistence type="predicted"/>
<accession>A0A6L6XNU8</accession>
<reference evidence="1 2" key="1">
    <citation type="submission" date="2019-12" db="EMBL/GenBank/DDBJ databases">
        <authorList>
            <person name="Huq M.A."/>
        </authorList>
    </citation>
    <scope>NUCLEOTIDE SEQUENCE [LARGE SCALE GENOMIC DNA]</scope>
    <source>
        <strain evidence="1 2">MAH-18</strain>
    </source>
</reference>
<keyword evidence="2" id="KW-1185">Reference proteome</keyword>
<gene>
    <name evidence="1" type="ORF">GON03_04320</name>
</gene>
<name>A0A6L6XNU8_9ACTN</name>
<dbReference type="EMBL" id="WSEK01000004">
    <property type="protein sequence ID" value="MVQ48393.1"/>
    <property type="molecule type" value="Genomic_DNA"/>
</dbReference>
<sequence>MGGSFVIEEETGTYTGRAHPHNGYYAGDFSGQPVTVVVAWGAGSSGSSQAA</sequence>
<dbReference type="AlphaFoldDB" id="A0A6L6XNU8"/>